<reference evidence="2 3" key="1">
    <citation type="journal article" date="2021" name="Commun. Biol.">
        <title>The genome of Shorea leprosula (Dipterocarpaceae) highlights the ecological relevance of drought in aseasonal tropical rainforests.</title>
        <authorList>
            <person name="Ng K.K.S."/>
            <person name="Kobayashi M.J."/>
            <person name="Fawcett J.A."/>
            <person name="Hatakeyama M."/>
            <person name="Paape T."/>
            <person name="Ng C.H."/>
            <person name="Ang C.C."/>
            <person name="Tnah L.H."/>
            <person name="Lee C.T."/>
            <person name="Nishiyama T."/>
            <person name="Sese J."/>
            <person name="O'Brien M.J."/>
            <person name="Copetti D."/>
            <person name="Mohd Noor M.I."/>
            <person name="Ong R.C."/>
            <person name="Putra M."/>
            <person name="Sireger I.Z."/>
            <person name="Indrioko S."/>
            <person name="Kosugi Y."/>
            <person name="Izuno A."/>
            <person name="Isagi Y."/>
            <person name="Lee S.L."/>
            <person name="Shimizu K.K."/>
        </authorList>
    </citation>
    <scope>NUCLEOTIDE SEQUENCE [LARGE SCALE GENOMIC DNA]</scope>
    <source>
        <strain evidence="2">214</strain>
    </source>
</reference>
<dbReference type="Proteomes" id="UP001054252">
    <property type="component" value="Unassembled WGS sequence"/>
</dbReference>
<gene>
    <name evidence="2" type="ORF">SLEP1_g16406</name>
</gene>
<name>A0AAV5IWK9_9ROSI</name>
<dbReference type="EMBL" id="BPVZ01000021">
    <property type="protein sequence ID" value="GKV04214.1"/>
    <property type="molecule type" value="Genomic_DNA"/>
</dbReference>
<feature type="transmembrane region" description="Helical" evidence="1">
    <location>
        <begin position="6"/>
        <end position="32"/>
    </location>
</feature>
<comment type="caution">
    <text evidence="2">The sequence shown here is derived from an EMBL/GenBank/DDBJ whole genome shotgun (WGS) entry which is preliminary data.</text>
</comment>
<sequence>MSSSSTSILFFLLSPTKVKVILLGISLILGFLR</sequence>
<keyword evidence="3" id="KW-1185">Reference proteome</keyword>
<keyword evidence="1" id="KW-0472">Membrane</keyword>
<accession>A0AAV5IWK9</accession>
<evidence type="ECO:0000256" key="1">
    <source>
        <dbReference type="SAM" id="Phobius"/>
    </source>
</evidence>
<organism evidence="2 3">
    <name type="scientific">Rubroshorea leprosula</name>
    <dbReference type="NCBI Taxonomy" id="152421"/>
    <lineage>
        <taxon>Eukaryota</taxon>
        <taxon>Viridiplantae</taxon>
        <taxon>Streptophyta</taxon>
        <taxon>Embryophyta</taxon>
        <taxon>Tracheophyta</taxon>
        <taxon>Spermatophyta</taxon>
        <taxon>Magnoliopsida</taxon>
        <taxon>eudicotyledons</taxon>
        <taxon>Gunneridae</taxon>
        <taxon>Pentapetalae</taxon>
        <taxon>rosids</taxon>
        <taxon>malvids</taxon>
        <taxon>Malvales</taxon>
        <taxon>Dipterocarpaceae</taxon>
        <taxon>Rubroshorea</taxon>
    </lineage>
</organism>
<keyword evidence="1" id="KW-1133">Transmembrane helix</keyword>
<keyword evidence="1" id="KW-0812">Transmembrane</keyword>
<proteinExistence type="predicted"/>
<evidence type="ECO:0000313" key="3">
    <source>
        <dbReference type="Proteomes" id="UP001054252"/>
    </source>
</evidence>
<dbReference type="AlphaFoldDB" id="A0AAV5IWK9"/>
<evidence type="ECO:0000313" key="2">
    <source>
        <dbReference type="EMBL" id="GKV04214.1"/>
    </source>
</evidence>
<protein>
    <submittedName>
        <fullName evidence="2">Uncharacterized protein</fullName>
    </submittedName>
</protein>